<sequence length="332" mass="38981">MSTFSNMDTSFLYEKKEEIRTFIQKLLSDKGKDTNYVNKRMQDSIVNFFLEDYVAPLFIQSTYFCSSLNRKQFHKNIVNNLKQKSNSNLDAPSSHKNPKYVQLLSEYLELLNKENLVPQYQQMLVKTIMMDESDNKENCLTLLWRKQLCILLLEHLMNPQLNNIYLMWNSAYPENPIYNKKESFYRKNLKQKKIMNTSSSTNSNQSMSNIRAIVKSINQKEKGSFDEESQCSLSTIKQEYIPLYQMEQQEQSFVSQSFSSDLRSPKLGSMTSSEQSFQCKVKPLKEQQKRAKILYLSDLNKKSISYNLEILQFINQQLSNQTYLSSSIIQLQ</sequence>
<reference evidence="2" key="1">
    <citation type="journal article" date="2006" name="PLoS Biol.">
        <title>Macronuclear genome sequence of the ciliate Tetrahymena thermophila, a model eukaryote.</title>
        <authorList>
            <person name="Eisen J.A."/>
            <person name="Coyne R.S."/>
            <person name="Wu M."/>
            <person name="Wu D."/>
            <person name="Thiagarajan M."/>
            <person name="Wortman J.R."/>
            <person name="Badger J.H."/>
            <person name="Ren Q."/>
            <person name="Amedeo P."/>
            <person name="Jones K.M."/>
            <person name="Tallon L.J."/>
            <person name="Delcher A.L."/>
            <person name="Salzberg S.L."/>
            <person name="Silva J.C."/>
            <person name="Haas B.J."/>
            <person name="Majoros W.H."/>
            <person name="Farzad M."/>
            <person name="Carlton J.M."/>
            <person name="Smith R.K. Jr."/>
            <person name="Garg J."/>
            <person name="Pearlman R.E."/>
            <person name="Karrer K.M."/>
            <person name="Sun L."/>
            <person name="Manning G."/>
            <person name="Elde N.C."/>
            <person name="Turkewitz A.P."/>
            <person name="Asai D.J."/>
            <person name="Wilkes D.E."/>
            <person name="Wang Y."/>
            <person name="Cai H."/>
            <person name="Collins K."/>
            <person name="Stewart B.A."/>
            <person name="Lee S.R."/>
            <person name="Wilamowska K."/>
            <person name="Weinberg Z."/>
            <person name="Ruzzo W.L."/>
            <person name="Wloga D."/>
            <person name="Gaertig J."/>
            <person name="Frankel J."/>
            <person name="Tsao C.-C."/>
            <person name="Gorovsky M.A."/>
            <person name="Keeling P.J."/>
            <person name="Waller R.F."/>
            <person name="Patron N.J."/>
            <person name="Cherry J.M."/>
            <person name="Stover N.A."/>
            <person name="Krieger C.J."/>
            <person name="del Toro C."/>
            <person name="Ryder H.F."/>
            <person name="Williamson S.C."/>
            <person name="Barbeau R.A."/>
            <person name="Hamilton E.P."/>
            <person name="Orias E."/>
        </authorList>
    </citation>
    <scope>NUCLEOTIDE SEQUENCE [LARGE SCALE GENOMIC DNA]</scope>
    <source>
        <strain evidence="2">SB210</strain>
    </source>
</reference>
<dbReference type="EMBL" id="GG662770">
    <property type="protein sequence ID" value="EAR91699.1"/>
    <property type="molecule type" value="Genomic_DNA"/>
</dbReference>
<dbReference type="HOGENOM" id="CLU_838076_0_0_1"/>
<dbReference type="GeneID" id="7822697"/>
<evidence type="ECO:0000313" key="2">
    <source>
        <dbReference type="Proteomes" id="UP000009168"/>
    </source>
</evidence>
<dbReference type="InParanoid" id="Q232Y1"/>
<evidence type="ECO:0000313" key="1">
    <source>
        <dbReference type="EMBL" id="EAR91699.1"/>
    </source>
</evidence>
<dbReference type="AlphaFoldDB" id="Q232Y1"/>
<dbReference type="RefSeq" id="XP_001011944.1">
    <property type="nucleotide sequence ID" value="XM_001011944.1"/>
</dbReference>
<gene>
    <name evidence="1" type="ORF">TTHERM_00395720</name>
</gene>
<name>Q232Y1_TETTS</name>
<keyword evidence="2" id="KW-1185">Reference proteome</keyword>
<protein>
    <submittedName>
        <fullName evidence="1">Uncharacterized protein</fullName>
    </submittedName>
</protein>
<organism evidence="1 2">
    <name type="scientific">Tetrahymena thermophila (strain SB210)</name>
    <dbReference type="NCBI Taxonomy" id="312017"/>
    <lineage>
        <taxon>Eukaryota</taxon>
        <taxon>Sar</taxon>
        <taxon>Alveolata</taxon>
        <taxon>Ciliophora</taxon>
        <taxon>Intramacronucleata</taxon>
        <taxon>Oligohymenophorea</taxon>
        <taxon>Hymenostomatida</taxon>
        <taxon>Tetrahymenina</taxon>
        <taxon>Tetrahymenidae</taxon>
        <taxon>Tetrahymena</taxon>
    </lineage>
</organism>
<dbReference type="KEGG" id="tet:TTHERM_00395720"/>
<dbReference type="Proteomes" id="UP000009168">
    <property type="component" value="Unassembled WGS sequence"/>
</dbReference>
<accession>Q232Y1</accession>
<proteinExistence type="predicted"/>